<reference evidence="1" key="1">
    <citation type="submission" date="2014-09" db="EMBL/GenBank/DDBJ databases">
        <authorList>
            <person name="Magalhaes I.L.F."/>
            <person name="Oliveira U."/>
            <person name="Santos F.R."/>
            <person name="Vidigal T.H.D.A."/>
            <person name="Brescovit A.D."/>
            <person name="Santos A.J."/>
        </authorList>
    </citation>
    <scope>NUCLEOTIDE SEQUENCE</scope>
    <source>
        <tissue evidence="1">Shoot tissue taken approximately 20 cm above the soil surface</tissue>
    </source>
</reference>
<protein>
    <submittedName>
        <fullName evidence="1">Uncharacterized protein</fullName>
    </submittedName>
</protein>
<evidence type="ECO:0000313" key="1">
    <source>
        <dbReference type="EMBL" id="JAE10916.1"/>
    </source>
</evidence>
<organism evidence="1">
    <name type="scientific">Arundo donax</name>
    <name type="common">Giant reed</name>
    <name type="synonym">Donax arundinaceus</name>
    <dbReference type="NCBI Taxonomy" id="35708"/>
    <lineage>
        <taxon>Eukaryota</taxon>
        <taxon>Viridiplantae</taxon>
        <taxon>Streptophyta</taxon>
        <taxon>Embryophyta</taxon>
        <taxon>Tracheophyta</taxon>
        <taxon>Spermatophyta</taxon>
        <taxon>Magnoliopsida</taxon>
        <taxon>Liliopsida</taxon>
        <taxon>Poales</taxon>
        <taxon>Poaceae</taxon>
        <taxon>PACMAD clade</taxon>
        <taxon>Arundinoideae</taxon>
        <taxon>Arundineae</taxon>
        <taxon>Arundo</taxon>
    </lineage>
</organism>
<sequence length="51" mass="6195">MEEVEEMTMMWPSPSCLMLQKTRRNQLKFLPFKSKYTTSPKVKLHNCNVWF</sequence>
<reference evidence="1" key="2">
    <citation type="journal article" date="2015" name="Data Brief">
        <title>Shoot transcriptome of the giant reed, Arundo donax.</title>
        <authorList>
            <person name="Barrero R.A."/>
            <person name="Guerrero F.D."/>
            <person name="Moolhuijzen P."/>
            <person name="Goolsby J.A."/>
            <person name="Tidwell J."/>
            <person name="Bellgard S.E."/>
            <person name="Bellgard M.I."/>
        </authorList>
    </citation>
    <scope>NUCLEOTIDE SEQUENCE</scope>
    <source>
        <tissue evidence="1">Shoot tissue taken approximately 20 cm above the soil surface</tissue>
    </source>
</reference>
<proteinExistence type="predicted"/>
<dbReference type="AlphaFoldDB" id="A0A0A9FL98"/>
<accession>A0A0A9FL98</accession>
<dbReference type="EMBL" id="GBRH01186980">
    <property type="protein sequence ID" value="JAE10916.1"/>
    <property type="molecule type" value="Transcribed_RNA"/>
</dbReference>
<name>A0A0A9FL98_ARUDO</name>